<reference evidence="1 2" key="1">
    <citation type="submission" date="2015-01" db="EMBL/GenBank/DDBJ databases">
        <title>Genome of allotetraploid Gossypium barbadense reveals genomic plasticity and fiber elongation in cotton evolution.</title>
        <authorList>
            <person name="Chen X."/>
            <person name="Liu X."/>
            <person name="Zhao B."/>
            <person name="Zheng H."/>
            <person name="Hu Y."/>
            <person name="Lu G."/>
            <person name="Yang C."/>
            <person name="Chen J."/>
            <person name="Shan C."/>
            <person name="Zhang L."/>
            <person name="Zhou Y."/>
            <person name="Wang L."/>
            <person name="Guo W."/>
            <person name="Bai Y."/>
            <person name="Ruan J."/>
            <person name="Shangguan X."/>
            <person name="Mao Y."/>
            <person name="Jiang J."/>
            <person name="Zhu Y."/>
            <person name="Lei J."/>
            <person name="Kang H."/>
            <person name="Chen S."/>
            <person name="He X."/>
            <person name="Wang R."/>
            <person name="Wang Y."/>
            <person name="Chen J."/>
            <person name="Wang L."/>
            <person name="Yu S."/>
            <person name="Wang B."/>
            <person name="Wei J."/>
            <person name="Song S."/>
            <person name="Lu X."/>
            <person name="Gao Z."/>
            <person name="Gu W."/>
            <person name="Deng X."/>
            <person name="Ma D."/>
            <person name="Wang S."/>
            <person name="Liang W."/>
            <person name="Fang L."/>
            <person name="Cai C."/>
            <person name="Zhu X."/>
            <person name="Zhou B."/>
            <person name="Zhang Y."/>
            <person name="Chen Z."/>
            <person name="Xu S."/>
            <person name="Zhu R."/>
            <person name="Wang S."/>
            <person name="Zhang T."/>
            <person name="Zhao G."/>
        </authorList>
    </citation>
    <scope>NUCLEOTIDE SEQUENCE [LARGE SCALE GENOMIC DNA]</scope>
    <source>
        <strain evidence="2">cv. Xinhai21</strain>
        <tissue evidence="1">Leaf</tissue>
    </source>
</reference>
<evidence type="ECO:0000313" key="1">
    <source>
        <dbReference type="EMBL" id="PPS11548.1"/>
    </source>
</evidence>
<dbReference type="AlphaFoldDB" id="A0A2P5Y7I1"/>
<proteinExistence type="predicted"/>
<gene>
    <name evidence="1" type="ORF">GOBAR_AA09097</name>
</gene>
<dbReference type="EMBL" id="KZ663572">
    <property type="protein sequence ID" value="PPS11548.1"/>
    <property type="molecule type" value="Genomic_DNA"/>
</dbReference>
<organism evidence="1 2">
    <name type="scientific">Gossypium barbadense</name>
    <name type="common">Sea Island cotton</name>
    <name type="synonym">Hibiscus barbadensis</name>
    <dbReference type="NCBI Taxonomy" id="3634"/>
    <lineage>
        <taxon>Eukaryota</taxon>
        <taxon>Viridiplantae</taxon>
        <taxon>Streptophyta</taxon>
        <taxon>Embryophyta</taxon>
        <taxon>Tracheophyta</taxon>
        <taxon>Spermatophyta</taxon>
        <taxon>Magnoliopsida</taxon>
        <taxon>eudicotyledons</taxon>
        <taxon>Gunneridae</taxon>
        <taxon>Pentapetalae</taxon>
        <taxon>rosids</taxon>
        <taxon>malvids</taxon>
        <taxon>Malvales</taxon>
        <taxon>Malvaceae</taxon>
        <taxon>Malvoideae</taxon>
        <taxon>Gossypium</taxon>
    </lineage>
</organism>
<protein>
    <recommendedName>
        <fullName evidence="3">Endonuclease/exonuclease/phosphatase domain-containing protein</fullName>
    </recommendedName>
</protein>
<dbReference type="InterPro" id="IPR036691">
    <property type="entry name" value="Endo/exonu/phosph_ase_sf"/>
</dbReference>
<dbReference type="Gene3D" id="3.60.10.10">
    <property type="entry name" value="Endonuclease/exonuclease/phosphatase"/>
    <property type="match status" value="1"/>
</dbReference>
<evidence type="ECO:0008006" key="3">
    <source>
        <dbReference type="Google" id="ProtNLM"/>
    </source>
</evidence>
<evidence type="ECO:0000313" key="2">
    <source>
        <dbReference type="Proteomes" id="UP000239757"/>
    </source>
</evidence>
<dbReference type="SUPFAM" id="SSF56219">
    <property type="entry name" value="DNase I-like"/>
    <property type="match status" value="1"/>
</dbReference>
<accession>A0A2P5Y7I1</accession>
<name>A0A2P5Y7I1_GOSBA</name>
<sequence>MVSQSRGLAMLWKDGAYVFIQKYSSHHIDSLVRMENHESIRFTGLYGHADRNLRSQSWDILKMVGSLVREDWVVGGNFNAIINEVEKEGPCGKSRVTMEKFRDVMEELTVVDIKTDKANAIDNYPFLATIVVRQTNSDHDAILMDTLGRKPRENCEDPRLFFKYDVCWAKEKESKDIIKKAWSINDTNIIKKLEKVRVELGPWQHGRECNAHMLKTTRLKLRHFYAKEESYWA</sequence>
<dbReference type="Proteomes" id="UP000239757">
    <property type="component" value="Unassembled WGS sequence"/>
</dbReference>
<dbReference type="OrthoDB" id="983824at2759"/>